<protein>
    <submittedName>
        <fullName evidence="10">Methylamine dehydrogenase heavy chain</fullName>
        <ecNumber evidence="10">1.4.9.1</ecNumber>
    </submittedName>
</protein>
<evidence type="ECO:0000256" key="4">
    <source>
        <dbReference type="ARBA" id="ARBA00022729"/>
    </source>
</evidence>
<dbReference type="Pfam" id="PF06433">
    <property type="entry name" value="Me-amine-dh_H"/>
    <property type="match status" value="1"/>
</dbReference>
<dbReference type="SUPFAM" id="SSF50969">
    <property type="entry name" value="YVTN repeat-like/Quinoprotein amine dehydrogenase"/>
    <property type="match status" value="1"/>
</dbReference>
<evidence type="ECO:0000313" key="11">
    <source>
        <dbReference type="Proteomes" id="UP000562395"/>
    </source>
</evidence>
<evidence type="ECO:0000256" key="5">
    <source>
        <dbReference type="ARBA" id="ARBA00022764"/>
    </source>
</evidence>
<evidence type="ECO:0000313" key="10">
    <source>
        <dbReference type="EMBL" id="MBB3860333.1"/>
    </source>
</evidence>
<dbReference type="AlphaFoldDB" id="A0A7W5ZUR5"/>
<reference evidence="10 11" key="1">
    <citation type="submission" date="2020-08" db="EMBL/GenBank/DDBJ databases">
        <title>Genomic Encyclopedia of Type Strains, Phase IV (KMG-IV): sequencing the most valuable type-strain genomes for metagenomic binning, comparative biology and taxonomic classification.</title>
        <authorList>
            <person name="Goeker M."/>
        </authorList>
    </citation>
    <scope>NUCLEOTIDE SEQUENCE [LARGE SCALE GENOMIC DNA]</scope>
    <source>
        <strain evidence="10 11">DSM 14552</strain>
    </source>
</reference>
<comment type="similarity">
    <text evidence="2">Belongs to the aromatic amine dehydrogenase heavy chain family.</text>
</comment>
<dbReference type="GO" id="GO:0042597">
    <property type="term" value="C:periplasmic space"/>
    <property type="evidence" value="ECO:0007669"/>
    <property type="project" value="UniProtKB-SubCell"/>
</dbReference>
<name>A0A7W5ZUR5_9SPHN</name>
<dbReference type="GO" id="GO:0052876">
    <property type="term" value="F:methylamine dehydrogenase (amicyanin) activity"/>
    <property type="evidence" value="ECO:0007669"/>
    <property type="project" value="UniProtKB-EC"/>
</dbReference>
<evidence type="ECO:0000256" key="1">
    <source>
        <dbReference type="ARBA" id="ARBA00004418"/>
    </source>
</evidence>
<dbReference type="EMBL" id="JACICY010000003">
    <property type="protein sequence ID" value="MBB3860333.1"/>
    <property type="molecule type" value="Genomic_DNA"/>
</dbReference>
<organism evidence="10 11">
    <name type="scientific">Novosphingobium hassiacum</name>
    <dbReference type="NCBI Taxonomy" id="173676"/>
    <lineage>
        <taxon>Bacteria</taxon>
        <taxon>Pseudomonadati</taxon>
        <taxon>Pseudomonadota</taxon>
        <taxon>Alphaproteobacteria</taxon>
        <taxon>Sphingomonadales</taxon>
        <taxon>Sphingomonadaceae</taxon>
        <taxon>Novosphingobium</taxon>
    </lineage>
</organism>
<keyword evidence="11" id="KW-1185">Reference proteome</keyword>
<sequence length="386" mass="41200">MTLGQAKLAGMLLASVIAGAFAAPVLAETGEAEEATVMTMDAPKSGWFFVRGGWGSNGSSIFDSATGKMVGMIATGRDSDLGIDPAGKAYYVAETIWSKGNRGTRQDMVSVYDAKTLKLLTEIPTPGRLVIGGLKTNFVITDDGKTAYDYNFDPASSVNVIDLVKRKFVRAIELPGCANIIPNPGVGFSSLCADGTLATVAIKGSTQEITRTEPFFDAAADPIFSNFAYDRKKKQAVFLTYTGLISVASIGAKPTIGAPFSIQQAAGLRVADTKPLDINWYPGGMQVMALHRPTATLYVLMHKGEYWSPKESAEEIWAVDLATKKVTKRFPIKDGGGNIEITQDDAAMIMVTDNKNNARVIDSKTGEIKHTIENAGGGHITVVEPM</sequence>
<gene>
    <name evidence="10" type="ORF">GGQ88_001599</name>
</gene>
<dbReference type="PANTHER" id="PTHR47197:SF3">
    <property type="entry name" value="DIHYDRO-HEME D1 DEHYDROGENASE"/>
    <property type="match status" value="1"/>
</dbReference>
<evidence type="ECO:0000256" key="2">
    <source>
        <dbReference type="ARBA" id="ARBA00010548"/>
    </source>
</evidence>
<feature type="signal peptide" evidence="9">
    <location>
        <begin position="1"/>
        <end position="22"/>
    </location>
</feature>
<keyword evidence="8" id="KW-1015">Disulfide bond</keyword>
<feature type="disulfide bond" evidence="8">
    <location>
        <begin position="177"/>
        <end position="192"/>
    </location>
</feature>
<evidence type="ECO:0000256" key="8">
    <source>
        <dbReference type="PIRSR" id="PIRSR609451-50"/>
    </source>
</evidence>
<keyword evidence="7 10" id="KW-0560">Oxidoreductase</keyword>
<evidence type="ECO:0000256" key="6">
    <source>
        <dbReference type="ARBA" id="ARBA00022982"/>
    </source>
</evidence>
<evidence type="ECO:0000256" key="9">
    <source>
        <dbReference type="SAM" id="SignalP"/>
    </source>
</evidence>
<dbReference type="EC" id="1.4.9.1" evidence="10"/>
<keyword evidence="5" id="KW-0574">Periplasm</keyword>
<dbReference type="GO" id="GO:0030058">
    <property type="term" value="F:aliphatic amine dehydrogenase activity"/>
    <property type="evidence" value="ECO:0007669"/>
    <property type="project" value="InterPro"/>
</dbReference>
<feature type="chain" id="PRO_5030524119" evidence="9">
    <location>
        <begin position="23"/>
        <end position="386"/>
    </location>
</feature>
<accession>A0A7W5ZUR5</accession>
<proteinExistence type="inferred from homology"/>
<dbReference type="InterPro" id="IPR015943">
    <property type="entry name" value="WD40/YVTN_repeat-like_dom_sf"/>
</dbReference>
<evidence type="ECO:0000256" key="3">
    <source>
        <dbReference type="ARBA" id="ARBA00022448"/>
    </source>
</evidence>
<keyword evidence="4 9" id="KW-0732">Signal</keyword>
<comment type="subcellular location">
    <subcellularLocation>
        <location evidence="1">Periplasm</location>
    </subcellularLocation>
</comment>
<keyword evidence="6" id="KW-0249">Electron transport</keyword>
<dbReference type="RefSeq" id="WP_183612604.1">
    <property type="nucleotide sequence ID" value="NZ_JACICY010000003.1"/>
</dbReference>
<dbReference type="InterPro" id="IPR009451">
    <property type="entry name" value="Metamine_DH_Hvc"/>
</dbReference>
<dbReference type="InterPro" id="IPR051200">
    <property type="entry name" value="Host-pathogen_enzymatic-act"/>
</dbReference>
<keyword evidence="3" id="KW-0813">Transport</keyword>
<dbReference type="InterPro" id="IPR011044">
    <property type="entry name" value="Quino_amine_DH_bsu"/>
</dbReference>
<evidence type="ECO:0000256" key="7">
    <source>
        <dbReference type="ARBA" id="ARBA00023002"/>
    </source>
</evidence>
<comment type="caution">
    <text evidence="10">The sequence shown here is derived from an EMBL/GenBank/DDBJ whole genome shotgun (WGS) entry which is preliminary data.</text>
</comment>
<dbReference type="Proteomes" id="UP000562395">
    <property type="component" value="Unassembled WGS sequence"/>
</dbReference>
<dbReference type="Gene3D" id="2.130.10.10">
    <property type="entry name" value="YVTN repeat-like/Quinoprotein amine dehydrogenase"/>
    <property type="match status" value="1"/>
</dbReference>
<dbReference type="PANTHER" id="PTHR47197">
    <property type="entry name" value="PROTEIN NIRF"/>
    <property type="match status" value="1"/>
</dbReference>